<protein>
    <recommendedName>
        <fullName evidence="6">RAP domain-containing protein</fullName>
    </recommendedName>
</protein>
<dbReference type="Gene3D" id="3.30.70.330">
    <property type="match status" value="1"/>
</dbReference>
<dbReference type="Pfam" id="PF26188">
    <property type="entry name" value="RESC6"/>
    <property type="match status" value="2"/>
</dbReference>
<feature type="compositionally biased region" description="Gly residues" evidence="2">
    <location>
        <begin position="1"/>
        <end position="10"/>
    </location>
</feature>
<accession>A0A7S0MEP5</accession>
<feature type="domain" description="RRM" evidence="3">
    <location>
        <begin position="127"/>
        <end position="198"/>
    </location>
</feature>
<dbReference type="PROSITE" id="PS51286">
    <property type="entry name" value="RAP"/>
    <property type="match status" value="1"/>
</dbReference>
<sequence>MSGGLYGSEGGRNHDWDYPGPGSSMRRGDMYHADTYSGQFSGGQMYEGGRSSYGGQYDMDHDGGGYDAANLQATMMQMISSMQQAANSMPMGRGGSGLIPDPQRADTYDRPPLRPNSSRPADMDSGCKIYITGIQPQMTKDQLGSCFAACGIIKKSFVMSDKGFGFITFESPEAAAQAVKMSGRNFGGSVLNVSIARPKGQKRERSRSPSGRGPPRTRPFPPADGILDARPDRQSWDGGRSWGGDMPPSYGELYDRNAADWPGNNVAPFRGPPSFPERQPRPMPMPGGAPGGGWQRDRVALPQVDNRTINRELVRFYRLRELQRFVAEHRLSFNTVNTGTAFYQVGILAKKTKGKKNDEPLDTAVVDMLSARALMLAEEMDPHSLTNVFWGLANMGVAPKPQLTSALCKRAAVTWSNFKPQNIAMLLWSFSKLETQPPAEVLGFLLKRAVKVCPEFTPSDVANYLYGLAKLNIKADEQLTQALEKRVVEIAPQLKPQDLSNVLWSYATMGLEPSPGMGEVISKRMKSMTGESNQFAIVTFLWACAKLKTTVAPEISSALIQKMVQVEGDMDLQSLSTFLWSLAKLGCGEDIAALEQKALAELAKKSDSEIGQPTLLANLLWSFGKMGRSLPSEVTDRINRRALALKADFKPSDIASFLWGCAKLGITAEPEALKEFLDQISTKIAYLKSEDVSSIMWTFATMGLDSQAELTSKLVKHAVTLVESFGPEEIVWFLWSLAALGQSSPEVPLFMQTASTLWEKMGPDQKGVLHQVFLSCSHDERFKACCTAQTHEVVSTHGADCRSSFVDTAATEKEDLLAAIERFVSETGQTIIKSAVDETSGYSILAVIQDGSASKGCAVLFEGRRSYIQLSSGVRLFGGASQLRKRHLQSIGYRVVSVPYWEWDECAILGSAAQQGYLSNLLRSRPK</sequence>
<dbReference type="GO" id="GO:0005759">
    <property type="term" value="C:mitochondrial matrix"/>
    <property type="evidence" value="ECO:0007669"/>
    <property type="project" value="TreeGrafter"/>
</dbReference>
<organism evidence="5">
    <name type="scientific">Cryptomonas curvata</name>
    <dbReference type="NCBI Taxonomy" id="233186"/>
    <lineage>
        <taxon>Eukaryota</taxon>
        <taxon>Cryptophyceae</taxon>
        <taxon>Cryptomonadales</taxon>
        <taxon>Cryptomonadaceae</taxon>
        <taxon>Cryptomonas</taxon>
    </lineage>
</organism>
<dbReference type="PROSITE" id="PS50102">
    <property type="entry name" value="RRM"/>
    <property type="match status" value="1"/>
</dbReference>
<dbReference type="GO" id="GO:0003723">
    <property type="term" value="F:RNA binding"/>
    <property type="evidence" value="ECO:0007669"/>
    <property type="project" value="UniProtKB-UniRule"/>
</dbReference>
<dbReference type="PANTHER" id="PTHR21228:SF40">
    <property type="entry name" value="LD45607P"/>
    <property type="match status" value="1"/>
</dbReference>
<dbReference type="InterPro" id="IPR035979">
    <property type="entry name" value="RBD_domain_sf"/>
</dbReference>
<evidence type="ECO:0000259" key="3">
    <source>
        <dbReference type="PROSITE" id="PS50102"/>
    </source>
</evidence>
<gene>
    <name evidence="5" type="ORF">CCUR1050_LOCUS16361</name>
</gene>
<feature type="region of interest" description="Disordered" evidence="2">
    <location>
        <begin position="1"/>
        <end position="21"/>
    </location>
</feature>
<evidence type="ECO:0000256" key="2">
    <source>
        <dbReference type="SAM" id="MobiDB-lite"/>
    </source>
</evidence>
<dbReference type="Pfam" id="PF08373">
    <property type="entry name" value="RAP"/>
    <property type="match status" value="1"/>
</dbReference>
<dbReference type="AlphaFoldDB" id="A0A7S0MEP5"/>
<dbReference type="EMBL" id="HBEZ01029664">
    <property type="protein sequence ID" value="CAD8638677.1"/>
    <property type="molecule type" value="Transcribed_RNA"/>
</dbReference>
<dbReference type="GO" id="GO:0044528">
    <property type="term" value="P:regulation of mitochondrial mRNA stability"/>
    <property type="evidence" value="ECO:0007669"/>
    <property type="project" value="TreeGrafter"/>
</dbReference>
<dbReference type="SMART" id="SM00952">
    <property type="entry name" value="RAP"/>
    <property type="match status" value="1"/>
</dbReference>
<evidence type="ECO:0000313" key="5">
    <source>
        <dbReference type="EMBL" id="CAD8638677.1"/>
    </source>
</evidence>
<dbReference type="PANTHER" id="PTHR21228">
    <property type="entry name" value="FAST LEU-RICH DOMAIN-CONTAINING"/>
    <property type="match status" value="1"/>
</dbReference>
<proteinExistence type="predicted"/>
<dbReference type="SMART" id="SM00360">
    <property type="entry name" value="RRM"/>
    <property type="match status" value="1"/>
</dbReference>
<keyword evidence="1" id="KW-0694">RNA-binding</keyword>
<dbReference type="GO" id="GO:0035770">
    <property type="term" value="C:ribonucleoprotein granule"/>
    <property type="evidence" value="ECO:0007669"/>
    <property type="project" value="TreeGrafter"/>
</dbReference>
<evidence type="ECO:0000256" key="1">
    <source>
        <dbReference type="PROSITE-ProRule" id="PRU00176"/>
    </source>
</evidence>
<evidence type="ECO:0000259" key="4">
    <source>
        <dbReference type="PROSITE" id="PS51286"/>
    </source>
</evidence>
<feature type="domain" description="RAP" evidence="4">
    <location>
        <begin position="857"/>
        <end position="920"/>
    </location>
</feature>
<dbReference type="InterPro" id="IPR000504">
    <property type="entry name" value="RRM_dom"/>
</dbReference>
<dbReference type="Pfam" id="PF00076">
    <property type="entry name" value="RRM_1"/>
    <property type="match status" value="1"/>
</dbReference>
<dbReference type="GO" id="GO:0000963">
    <property type="term" value="P:mitochondrial RNA processing"/>
    <property type="evidence" value="ECO:0007669"/>
    <property type="project" value="TreeGrafter"/>
</dbReference>
<evidence type="ECO:0008006" key="6">
    <source>
        <dbReference type="Google" id="ProtNLM"/>
    </source>
</evidence>
<dbReference type="SUPFAM" id="SSF54928">
    <property type="entry name" value="RNA-binding domain, RBD"/>
    <property type="match status" value="1"/>
</dbReference>
<dbReference type="InterPro" id="IPR013584">
    <property type="entry name" value="RAP"/>
</dbReference>
<dbReference type="InterPro" id="IPR050870">
    <property type="entry name" value="FAST_kinase"/>
</dbReference>
<dbReference type="InterPro" id="IPR012677">
    <property type="entry name" value="Nucleotide-bd_a/b_plait_sf"/>
</dbReference>
<feature type="compositionally biased region" description="Basic and acidic residues" evidence="2">
    <location>
        <begin position="103"/>
        <end position="112"/>
    </location>
</feature>
<feature type="region of interest" description="Disordered" evidence="2">
    <location>
        <begin position="192"/>
        <end position="244"/>
    </location>
</feature>
<reference evidence="5" key="1">
    <citation type="submission" date="2021-01" db="EMBL/GenBank/DDBJ databases">
        <authorList>
            <person name="Corre E."/>
            <person name="Pelletier E."/>
            <person name="Niang G."/>
            <person name="Scheremetjew M."/>
            <person name="Finn R."/>
            <person name="Kale V."/>
            <person name="Holt S."/>
            <person name="Cochrane G."/>
            <person name="Meng A."/>
            <person name="Brown T."/>
            <person name="Cohen L."/>
        </authorList>
    </citation>
    <scope>NUCLEOTIDE SEQUENCE</scope>
    <source>
        <strain evidence="5">CCAP979/52</strain>
    </source>
</reference>
<feature type="region of interest" description="Disordered" evidence="2">
    <location>
        <begin position="83"/>
        <end position="121"/>
    </location>
</feature>
<dbReference type="InterPro" id="IPR058917">
    <property type="entry name" value="RESC6_dom"/>
</dbReference>
<name>A0A7S0MEP5_9CRYP</name>